<gene>
    <name evidence="3" type="ORF">CQY20_02985</name>
    <name evidence="2" type="ORF">MAGR_26860</name>
</gene>
<evidence type="ECO:0000313" key="5">
    <source>
        <dbReference type="Proteomes" id="UP000465302"/>
    </source>
</evidence>
<dbReference type="EMBL" id="BLKS01000001">
    <property type="protein sequence ID" value="GFG51245.1"/>
    <property type="molecule type" value="Genomic_DNA"/>
</dbReference>
<evidence type="ECO:0000259" key="1">
    <source>
        <dbReference type="Pfam" id="PF12986"/>
    </source>
</evidence>
<proteinExistence type="predicted"/>
<organism evidence="3 4">
    <name type="scientific">Mycolicibacterium agri</name>
    <name type="common">Mycobacterium agri</name>
    <dbReference type="NCBI Taxonomy" id="36811"/>
    <lineage>
        <taxon>Bacteria</taxon>
        <taxon>Bacillati</taxon>
        <taxon>Actinomycetota</taxon>
        <taxon>Actinomycetes</taxon>
        <taxon>Mycobacteriales</taxon>
        <taxon>Mycobacteriaceae</taxon>
        <taxon>Mycolicibacterium</taxon>
    </lineage>
</organism>
<protein>
    <recommendedName>
        <fullName evidence="1">DUF3870 domain-containing protein</fullName>
    </recommendedName>
</protein>
<evidence type="ECO:0000313" key="3">
    <source>
        <dbReference type="EMBL" id="PEG42380.1"/>
    </source>
</evidence>
<evidence type="ECO:0000313" key="2">
    <source>
        <dbReference type="EMBL" id="GFG51245.1"/>
    </source>
</evidence>
<feature type="domain" description="DUF3870" evidence="1">
    <location>
        <begin position="19"/>
        <end position="112"/>
    </location>
</feature>
<reference evidence="3 4" key="1">
    <citation type="submission" date="2017-10" db="EMBL/GenBank/DDBJ databases">
        <title>The new phylogeny of genus Mycobacterium.</title>
        <authorList>
            <person name="Tortoli E."/>
            <person name="Trovato A."/>
            <person name="Cirillo D.M."/>
        </authorList>
    </citation>
    <scope>NUCLEOTIDE SEQUENCE [LARGE SCALE GENOMIC DNA]</scope>
    <source>
        <strain evidence="3 4">CCUG37673</strain>
    </source>
</reference>
<dbReference type="Proteomes" id="UP000465302">
    <property type="component" value="Unassembled WGS sequence"/>
</dbReference>
<dbReference type="OrthoDB" id="7061730at2"/>
<dbReference type="Proteomes" id="UP000220914">
    <property type="component" value="Unassembled WGS sequence"/>
</dbReference>
<dbReference type="AlphaFoldDB" id="A0A2A7NET3"/>
<dbReference type="InterPro" id="IPR024617">
    <property type="entry name" value="DUF3870"/>
</dbReference>
<reference evidence="2" key="3">
    <citation type="submission" date="2020-02" db="EMBL/GenBank/DDBJ databases">
        <authorList>
            <person name="Matsumoto Y."/>
            <person name="Motooka D."/>
            <person name="Nakamura S."/>
        </authorList>
    </citation>
    <scope>NUCLEOTIDE SEQUENCE</scope>
    <source>
        <strain evidence="2">JCM 6377</strain>
    </source>
</reference>
<name>A0A2A7NET3_MYCAG</name>
<reference evidence="2 5" key="2">
    <citation type="journal article" date="2019" name="Emerg. Microbes Infect.">
        <title>Comprehensive subspecies identification of 175 nontuberculous mycobacteria species based on 7547 genomic profiles.</title>
        <authorList>
            <person name="Matsumoto Y."/>
            <person name="Kinjo T."/>
            <person name="Motooka D."/>
            <person name="Nabeya D."/>
            <person name="Jung N."/>
            <person name="Uechi K."/>
            <person name="Horii T."/>
            <person name="Iida T."/>
            <person name="Fujita J."/>
            <person name="Nakamura S."/>
        </authorList>
    </citation>
    <scope>NUCLEOTIDE SEQUENCE [LARGE SCALE GENOMIC DNA]</scope>
    <source>
        <strain evidence="2 5">JCM 6377</strain>
    </source>
</reference>
<sequence>MQNKSQSGDDGGNVDHEVIVIGHSMMPKGTATRDVHENLSMVVLVDLRTHKVQRASVALTTEVNREWVESRLTGQDLREEPARFVTVVESNYWGPAQRALVQCYRDLVRRYQEGLRDAGIDTSSA</sequence>
<dbReference type="EMBL" id="PDCP01000003">
    <property type="protein sequence ID" value="PEG42380.1"/>
    <property type="molecule type" value="Genomic_DNA"/>
</dbReference>
<keyword evidence="4" id="KW-1185">Reference proteome</keyword>
<accession>A0A2A7NET3</accession>
<evidence type="ECO:0000313" key="4">
    <source>
        <dbReference type="Proteomes" id="UP000220914"/>
    </source>
</evidence>
<comment type="caution">
    <text evidence="3">The sequence shown here is derived from an EMBL/GenBank/DDBJ whole genome shotgun (WGS) entry which is preliminary data.</text>
</comment>
<dbReference type="Pfam" id="PF12986">
    <property type="entry name" value="DUF3870"/>
    <property type="match status" value="1"/>
</dbReference>